<dbReference type="SUPFAM" id="SSF55729">
    <property type="entry name" value="Acyl-CoA N-acyltransferases (Nat)"/>
    <property type="match status" value="1"/>
</dbReference>
<dbReference type="InterPro" id="IPR016181">
    <property type="entry name" value="Acyl_CoA_acyltransferase"/>
</dbReference>
<dbReference type="PANTHER" id="PTHR43415">
    <property type="entry name" value="SPERMIDINE N(1)-ACETYLTRANSFERASE"/>
    <property type="match status" value="1"/>
</dbReference>
<evidence type="ECO:0000256" key="1">
    <source>
        <dbReference type="SAM" id="MobiDB-lite"/>
    </source>
</evidence>
<feature type="compositionally biased region" description="Basic and acidic residues" evidence="1">
    <location>
        <begin position="319"/>
        <end position="328"/>
    </location>
</feature>
<sequence length="471" mass="52671">MTETNETLSMAVDAQVARDLPHSIVIPPIQGEMVHLRPATVEDLPRLDELDAFYGASKITGKDAATERAMIHTWVRRSQAWEAGRTPGESGVGDPELRRTIAWAVVTDADHDEDGKTDAGATDNVIGMIFLIDIDGWSRSARIQIVLGRDYRGRGYSRDAMPRVMTYGFAAEPAGLGMHRIWVAVPEKNTRSISVYQSLGFVPSGTSRDALWDAENNKYQDLIVMDTLVDEYDPIRSLEAFGMHLIENNPGVQEALAAREHSVALRQKTASEQAAASQGGHQYAEDAENRTGADADTATASARQRTVEQPQHRQAAGEASHEKSRLSAEEESNWPYGQNERKPSKEAWWRTLGVAASVTRKVSGDSSMSAEDLDNYETDAELALYKEYRDVIKLFTYVVETERRFYLANKVDFNVRSAGQDVYFDVQLTDAWVWDVYRSSRFVKSVRIVTFKDVNVEEVQKTDIDIPDDIN</sequence>
<gene>
    <name evidence="3" type="ORF">BREU_0468</name>
</gene>
<dbReference type="Pfam" id="PF13302">
    <property type="entry name" value="Acetyltransf_3"/>
    <property type="match status" value="1"/>
</dbReference>
<dbReference type="InterPro" id="IPR000182">
    <property type="entry name" value="GNAT_dom"/>
</dbReference>
<name>A0A087CYK7_9BIFI</name>
<keyword evidence="3" id="KW-0808">Transferase</keyword>
<dbReference type="GO" id="GO:0016747">
    <property type="term" value="F:acyltransferase activity, transferring groups other than amino-acyl groups"/>
    <property type="evidence" value="ECO:0007669"/>
    <property type="project" value="InterPro"/>
</dbReference>
<accession>A0A087CYK7</accession>
<dbReference type="eggNOG" id="COG1670">
    <property type="taxonomic scope" value="Bacteria"/>
</dbReference>
<evidence type="ECO:0000313" key="3">
    <source>
        <dbReference type="EMBL" id="KFI88357.1"/>
    </source>
</evidence>
<feature type="domain" description="N-acetyltransferase" evidence="2">
    <location>
        <begin position="34"/>
        <end position="230"/>
    </location>
</feature>
<protein>
    <submittedName>
        <fullName evidence="3">Acetyltransferase</fullName>
    </submittedName>
</protein>
<evidence type="ECO:0000259" key="2">
    <source>
        <dbReference type="PROSITE" id="PS51186"/>
    </source>
</evidence>
<feature type="region of interest" description="Disordered" evidence="1">
    <location>
        <begin position="263"/>
        <end position="341"/>
    </location>
</feature>
<dbReference type="STRING" id="1437610.BREU_0468"/>
<dbReference type="PROSITE" id="PS51186">
    <property type="entry name" value="GNAT"/>
    <property type="match status" value="1"/>
</dbReference>
<organism evidence="3 4">
    <name type="scientific">Bifidobacterium reuteri DSM 23975</name>
    <dbReference type="NCBI Taxonomy" id="1437610"/>
    <lineage>
        <taxon>Bacteria</taxon>
        <taxon>Bacillati</taxon>
        <taxon>Actinomycetota</taxon>
        <taxon>Actinomycetes</taxon>
        <taxon>Bifidobacteriales</taxon>
        <taxon>Bifidobacteriaceae</taxon>
        <taxon>Bifidobacterium</taxon>
    </lineage>
</organism>
<evidence type="ECO:0000313" key="4">
    <source>
        <dbReference type="Proteomes" id="UP000028984"/>
    </source>
</evidence>
<feature type="compositionally biased region" description="Basic and acidic residues" evidence="1">
    <location>
        <begin position="283"/>
        <end position="293"/>
    </location>
</feature>
<dbReference type="InterPro" id="IPR019592">
    <property type="entry name" value="DUF2469"/>
</dbReference>
<feature type="compositionally biased region" description="Polar residues" evidence="1">
    <location>
        <begin position="268"/>
        <end position="280"/>
    </location>
</feature>
<dbReference type="EMBL" id="JGZK01000001">
    <property type="protein sequence ID" value="KFI88357.1"/>
    <property type="molecule type" value="Genomic_DNA"/>
</dbReference>
<dbReference type="Gene3D" id="3.40.630.30">
    <property type="match status" value="1"/>
</dbReference>
<comment type="caution">
    <text evidence="3">The sequence shown here is derived from an EMBL/GenBank/DDBJ whole genome shotgun (WGS) entry which is preliminary data.</text>
</comment>
<reference evidence="3 4" key="1">
    <citation type="submission" date="2014-03" db="EMBL/GenBank/DDBJ databases">
        <title>Genomics of Bifidobacteria.</title>
        <authorList>
            <person name="Ventura M."/>
            <person name="Milani C."/>
            <person name="Lugli G.A."/>
        </authorList>
    </citation>
    <scope>NUCLEOTIDE SEQUENCE [LARGE SCALE GENOMIC DNA]</scope>
    <source>
        <strain evidence="3 4">DSM 23975</strain>
    </source>
</reference>
<dbReference type="PANTHER" id="PTHR43415:SF3">
    <property type="entry name" value="GNAT-FAMILY ACETYLTRANSFERASE"/>
    <property type="match status" value="1"/>
</dbReference>
<dbReference type="Proteomes" id="UP000028984">
    <property type="component" value="Unassembled WGS sequence"/>
</dbReference>
<keyword evidence="4" id="KW-1185">Reference proteome</keyword>
<proteinExistence type="predicted"/>
<dbReference type="AlphaFoldDB" id="A0A087CYK7"/>
<dbReference type="Pfam" id="PF10611">
    <property type="entry name" value="DUF2469"/>
    <property type="match status" value="1"/>
</dbReference>